<dbReference type="STRING" id="745277.Rahaq2_3303"/>
<evidence type="ECO:0000313" key="3">
    <source>
        <dbReference type="Proteomes" id="UP000009010"/>
    </source>
</evidence>
<sequence>MKKLVPVLFPLLVTSHAFAASEPSITSQIPSAAISKCQSIAGSNERLQCYDNLLPPAKAEAQTGDVGKWQVTIEQSPVDDSENVSLVLQADKSINTQFGQSVYPTLVISCTEKKSSLYINWNQYLGLSQTTILHRIDKKKALKNAWNNSTDNEAAFYPSSKVIPLVKELSGAQKLYSQVTPYSSSPVEAIFSLNGLSEAMKPLQKACKWQ</sequence>
<dbReference type="EMBL" id="CP003244">
    <property type="protein sequence ID" value="AEX53107.1"/>
    <property type="molecule type" value="Genomic_DNA"/>
</dbReference>
<feature type="signal peptide" evidence="1">
    <location>
        <begin position="1"/>
        <end position="19"/>
    </location>
</feature>
<gene>
    <name evidence="2" type="ordered locus">Rahaq2_3303</name>
</gene>
<dbReference type="Proteomes" id="UP000009010">
    <property type="component" value="Chromosome"/>
</dbReference>
<dbReference type="KEGG" id="raq:Rahaq2_3303"/>
<dbReference type="PATRIC" id="fig|745277.3.peg.3163"/>
<proteinExistence type="predicted"/>
<evidence type="ECO:0000313" key="2">
    <source>
        <dbReference type="EMBL" id="AEX53107.1"/>
    </source>
</evidence>
<dbReference type="OrthoDB" id="7831428at2"/>
<dbReference type="AlphaFoldDB" id="H2IY30"/>
<dbReference type="InterPro" id="IPR017738">
    <property type="entry name" value="T6SS-assoc_VCA0118"/>
</dbReference>
<evidence type="ECO:0000256" key="1">
    <source>
        <dbReference type="SAM" id="SignalP"/>
    </source>
</evidence>
<dbReference type="RefSeq" id="WP_015698211.1">
    <property type="nucleotide sequence ID" value="NC_016818.1"/>
</dbReference>
<protein>
    <recommendedName>
        <fullName evidence="4">Type VI secretion-associated protein, VC_A0118 family</fullName>
    </recommendedName>
</protein>
<dbReference type="Pfam" id="PF11319">
    <property type="entry name" value="VasI"/>
    <property type="match status" value="1"/>
</dbReference>
<accession>H2IY30</accession>
<evidence type="ECO:0008006" key="4">
    <source>
        <dbReference type="Google" id="ProtNLM"/>
    </source>
</evidence>
<reference evidence="3" key="2">
    <citation type="submission" date="2012-01" db="EMBL/GenBank/DDBJ databases">
        <title>Complete sequence of chromosome of Rahnella aquatilis CIP 78.65.</title>
        <authorList>
            <person name="Lucas S."/>
            <person name="Han J."/>
            <person name="Lapidus A."/>
            <person name="Cheng J.-F."/>
            <person name="Goodwin L."/>
            <person name="Pitluck S."/>
            <person name="Peters L."/>
            <person name="Ovchinnikova G."/>
            <person name="Held B."/>
            <person name="Detter J.C."/>
            <person name="Han C."/>
            <person name="Tapia R."/>
            <person name="Land M."/>
            <person name="Hauser L."/>
            <person name="Kyrpides N."/>
            <person name="Ivanova N."/>
            <person name="Pagani I."/>
            <person name="Sobecky P."/>
            <person name="Martinez R."/>
            <person name="Woyke T."/>
        </authorList>
    </citation>
    <scope>NUCLEOTIDE SEQUENCE [LARGE SCALE GENOMIC DNA]</scope>
    <source>
        <strain evidence="3">ATCC 33071 / DSM 4594 / JCM 1683 / NBRC 105701 / NCIMB 13365 / CIP 78.65</strain>
    </source>
</reference>
<dbReference type="HOGENOM" id="CLU_097475_0_0_6"/>
<name>H2IY30_RAHAC</name>
<feature type="chain" id="PRO_5003562855" description="Type VI secretion-associated protein, VC_A0118 family" evidence="1">
    <location>
        <begin position="20"/>
        <end position="210"/>
    </location>
</feature>
<organism evidence="2 3">
    <name type="scientific">Rahnella aquatilis (strain ATCC 33071 / DSM 4594 / JCM 1683 / NBRC 105701 / NCIMB 13365 / CIP 78.65)</name>
    <dbReference type="NCBI Taxonomy" id="745277"/>
    <lineage>
        <taxon>Bacteria</taxon>
        <taxon>Pseudomonadati</taxon>
        <taxon>Pseudomonadota</taxon>
        <taxon>Gammaproteobacteria</taxon>
        <taxon>Enterobacterales</taxon>
        <taxon>Yersiniaceae</taxon>
        <taxon>Rahnella</taxon>
    </lineage>
</organism>
<reference evidence="2 3" key="1">
    <citation type="journal article" date="2012" name="J. Bacteriol.">
        <title>Complete Genome Sequence of Rahnella aquatilis CIP 78.65.</title>
        <authorList>
            <person name="Martinez R.J."/>
            <person name="Bruce D."/>
            <person name="Detter C."/>
            <person name="Goodwin L.A."/>
            <person name="Han J."/>
            <person name="Han C.S."/>
            <person name="Held B."/>
            <person name="Land M.L."/>
            <person name="Mikhailova N."/>
            <person name="Nolan M."/>
            <person name="Pennacchio L."/>
            <person name="Pitluck S."/>
            <person name="Tapia R."/>
            <person name="Woyke T."/>
            <person name="Sobecky P.A."/>
        </authorList>
    </citation>
    <scope>NUCLEOTIDE SEQUENCE [LARGE SCALE GENOMIC DNA]</scope>
    <source>
        <strain evidence="3">ATCC 33071 / DSM 4594 / JCM 1683 / NBRC 105701 / NCIMB 13365 / CIP 78.65</strain>
    </source>
</reference>
<keyword evidence="3" id="KW-1185">Reference proteome</keyword>
<keyword evidence="1" id="KW-0732">Signal</keyword>